<name>A0AA88TBG2_9TELE</name>
<comment type="caution">
    <text evidence="1">The sequence shown here is derived from an EMBL/GenBank/DDBJ whole genome shotgun (WGS) entry which is preliminary data.</text>
</comment>
<reference evidence="1" key="1">
    <citation type="submission" date="2023-08" db="EMBL/GenBank/DDBJ databases">
        <title>Chromosome-level Genome Assembly of mud carp (Cirrhinus molitorella).</title>
        <authorList>
            <person name="Liu H."/>
        </authorList>
    </citation>
    <scope>NUCLEOTIDE SEQUENCE</scope>
    <source>
        <strain evidence="1">Prfri</strain>
        <tissue evidence="1">Muscle</tissue>
    </source>
</reference>
<dbReference type="Proteomes" id="UP001187343">
    <property type="component" value="Unassembled WGS sequence"/>
</dbReference>
<proteinExistence type="predicted"/>
<sequence length="119" mass="13008">MHYSETGGQSVPSHAPAIGSPSSSVNLRRRDSACSRSQEAIDARAVLFYCVGALRTSRAQSERQVNGVRKAQWDFNRGEVIEGACSIDCSSLHLDKPHHQRAEKRKSEESVLTASGQLL</sequence>
<dbReference type="EMBL" id="JAUYZG010000023">
    <property type="protein sequence ID" value="KAK2871191.1"/>
    <property type="molecule type" value="Genomic_DNA"/>
</dbReference>
<gene>
    <name evidence="1" type="ORF">Q8A67_023718</name>
</gene>
<organism evidence="1 2">
    <name type="scientific">Cirrhinus molitorella</name>
    <name type="common">mud carp</name>
    <dbReference type="NCBI Taxonomy" id="172907"/>
    <lineage>
        <taxon>Eukaryota</taxon>
        <taxon>Metazoa</taxon>
        <taxon>Chordata</taxon>
        <taxon>Craniata</taxon>
        <taxon>Vertebrata</taxon>
        <taxon>Euteleostomi</taxon>
        <taxon>Actinopterygii</taxon>
        <taxon>Neopterygii</taxon>
        <taxon>Teleostei</taxon>
        <taxon>Ostariophysi</taxon>
        <taxon>Cypriniformes</taxon>
        <taxon>Cyprinidae</taxon>
        <taxon>Labeoninae</taxon>
        <taxon>Labeonini</taxon>
        <taxon>Cirrhinus</taxon>
    </lineage>
</organism>
<dbReference type="AlphaFoldDB" id="A0AA88TBG2"/>
<protein>
    <submittedName>
        <fullName evidence="1">Uncharacterized protein</fullName>
    </submittedName>
</protein>
<evidence type="ECO:0000313" key="2">
    <source>
        <dbReference type="Proteomes" id="UP001187343"/>
    </source>
</evidence>
<keyword evidence="2" id="KW-1185">Reference proteome</keyword>
<evidence type="ECO:0000313" key="1">
    <source>
        <dbReference type="EMBL" id="KAK2871191.1"/>
    </source>
</evidence>
<accession>A0AA88TBG2</accession>